<dbReference type="EMBL" id="AP018316">
    <property type="protein sequence ID" value="BAZ87662.1"/>
    <property type="molecule type" value="Genomic_DNA"/>
</dbReference>
<gene>
    <name evidence="1" type="ORF">NIES806_38920</name>
</gene>
<evidence type="ECO:0000313" key="2">
    <source>
        <dbReference type="Proteomes" id="UP000218702"/>
    </source>
</evidence>
<dbReference type="RefSeq" id="WP_053541294.1">
    <property type="nucleotide sequence ID" value="NZ_AP018316.1"/>
</dbReference>
<sequence length="319" mass="37543">MSDITANYDDTWKEAIGEYLELFLLFFYPEIHQEIDWSKQPISLDKELEQITASSQTEKRYADKLFQVWLLNGEIIWILIHIEVQSQYDKEFPKRMFIYNYRSFDLFNQPVISLAILGDENKKWRPNSYEYGLGNSRVKIEFSIVKLLDYEWEYLTTSDNLFATIVMAHLKTKATTSNLTEREQWKWSLVRALYQKGLTKFDIINLVKIIDKMMTLPPPLQTAFETKLDDYEKELNMPFLSTIEENAQAKGKEIGARKTCQENIIKILSSRFANLPEKMIYTIKGIDNMSILENLLLPSIHVNSLEEFQQLIDSYLPQN</sequence>
<dbReference type="OrthoDB" id="569771at2"/>
<keyword evidence="2" id="KW-1185">Reference proteome</keyword>
<proteinExistence type="predicted"/>
<dbReference type="KEGG" id="dcm:NIES806_38920"/>
<evidence type="ECO:0000313" key="1">
    <source>
        <dbReference type="EMBL" id="BAZ87662.1"/>
    </source>
</evidence>
<name>A0A1Z4V7Y7_9CYAN</name>
<accession>A0A1Z4V7Y7</accession>
<dbReference type="Proteomes" id="UP000218702">
    <property type="component" value="Chromosome"/>
</dbReference>
<evidence type="ECO:0008006" key="3">
    <source>
        <dbReference type="Google" id="ProtNLM"/>
    </source>
</evidence>
<dbReference type="PANTHER" id="PTHR35586">
    <property type="entry name" value="SLL1691 PROTEIN"/>
    <property type="match status" value="1"/>
</dbReference>
<dbReference type="AlphaFoldDB" id="A0A1Z4V7Y7"/>
<dbReference type="PANTHER" id="PTHR35586:SF1">
    <property type="entry name" value="SLL1691 PROTEIN"/>
    <property type="match status" value="1"/>
</dbReference>
<reference evidence="1 2" key="1">
    <citation type="submission" date="2017-06" db="EMBL/GenBank/DDBJ databases">
        <title>Genome sequencing of cyanobaciteial culture collection at National Institute for Environmental Studies (NIES).</title>
        <authorList>
            <person name="Hirose Y."/>
            <person name="Shimura Y."/>
            <person name="Fujisawa T."/>
            <person name="Nakamura Y."/>
            <person name="Kawachi M."/>
        </authorList>
    </citation>
    <scope>NUCLEOTIDE SEQUENCE [LARGE SCALE GENOMIC DNA]</scope>
    <source>
        <strain evidence="1 2">NIES-806</strain>
    </source>
</reference>
<protein>
    <recommendedName>
        <fullName evidence="3">Transposase (putative) YhgA-like domain-containing protein</fullName>
    </recommendedName>
</protein>
<organism evidence="1 2">
    <name type="scientific">Dolichospermum compactum NIES-806</name>
    <dbReference type="NCBI Taxonomy" id="1973481"/>
    <lineage>
        <taxon>Bacteria</taxon>
        <taxon>Bacillati</taxon>
        <taxon>Cyanobacteriota</taxon>
        <taxon>Cyanophyceae</taxon>
        <taxon>Nostocales</taxon>
        <taxon>Aphanizomenonaceae</taxon>
        <taxon>Dolichospermum</taxon>
        <taxon>Dolichospermum compactum</taxon>
    </lineage>
</organism>